<evidence type="ECO:0008006" key="4">
    <source>
        <dbReference type="Google" id="ProtNLM"/>
    </source>
</evidence>
<dbReference type="EMBL" id="CP006867">
    <property type="protein sequence ID" value="ALU12717.1"/>
    <property type="molecule type" value="Genomic_DNA"/>
</dbReference>
<evidence type="ECO:0000256" key="1">
    <source>
        <dbReference type="SAM" id="Phobius"/>
    </source>
</evidence>
<dbReference type="KEGG" id="iis:EYM_06750"/>
<dbReference type="PANTHER" id="PTHR36007">
    <property type="entry name" value="TRANSPORT PROTEIN-RELATED"/>
    <property type="match status" value="1"/>
</dbReference>
<accession>A0A0U2MBN2</accession>
<keyword evidence="1" id="KW-0472">Membrane</keyword>
<dbReference type="Proteomes" id="UP000060778">
    <property type="component" value="Chromosome"/>
</dbReference>
<protein>
    <recommendedName>
        <fullName evidence="4">Small multi-drug export protein</fullName>
    </recommendedName>
</protein>
<keyword evidence="3" id="KW-1185">Reference proteome</keyword>
<feature type="transmembrane region" description="Helical" evidence="1">
    <location>
        <begin position="127"/>
        <end position="153"/>
    </location>
</feature>
<dbReference type="OrthoDB" id="18738at2157"/>
<feature type="transmembrane region" description="Helical" evidence="1">
    <location>
        <begin position="97"/>
        <end position="121"/>
    </location>
</feature>
<dbReference type="PANTHER" id="PTHR36007:SF2">
    <property type="entry name" value="TRANSPORT PROTEIN-RELATED"/>
    <property type="match status" value="1"/>
</dbReference>
<proteinExistence type="predicted"/>
<sequence length="154" mass="16535">MDCLYASIISVLPVVEVRGSIPLLVSSRCPSLYILISYALSTLTGIAVYVLIEHILNMAMIILARTWKGGRKILDKIIERTERNASEKVERYGTIGLILFIGIPLPGTGVWTGALAGYLLGLKQKDVILAIAVGNAIATAIVFLASNGALLVLR</sequence>
<organism evidence="2 3">
    <name type="scientific">Ignicoccus islandicus DSM 13165</name>
    <dbReference type="NCBI Taxonomy" id="940295"/>
    <lineage>
        <taxon>Archaea</taxon>
        <taxon>Thermoproteota</taxon>
        <taxon>Thermoprotei</taxon>
        <taxon>Desulfurococcales</taxon>
        <taxon>Desulfurococcaceae</taxon>
        <taxon>Ignicoccus</taxon>
    </lineage>
</organism>
<gene>
    <name evidence="2" type="ORF">EYM_06750</name>
</gene>
<name>A0A0U2MBN2_9CREN</name>
<keyword evidence="1" id="KW-1133">Transmembrane helix</keyword>
<keyword evidence="1" id="KW-0812">Transmembrane</keyword>
<evidence type="ECO:0000313" key="2">
    <source>
        <dbReference type="EMBL" id="ALU12717.1"/>
    </source>
</evidence>
<dbReference type="GeneID" id="30680722"/>
<dbReference type="RefSeq" id="WP_075050274.1">
    <property type="nucleotide sequence ID" value="NZ_CP006867.1"/>
</dbReference>
<dbReference type="Pfam" id="PF06695">
    <property type="entry name" value="Sm_multidrug_ex"/>
    <property type="match status" value="1"/>
</dbReference>
<dbReference type="InterPro" id="IPR009577">
    <property type="entry name" value="Sm_multidrug_ex"/>
</dbReference>
<feature type="transmembrane region" description="Helical" evidence="1">
    <location>
        <begin position="32"/>
        <end position="52"/>
    </location>
</feature>
<dbReference type="AlphaFoldDB" id="A0A0U2MBN2"/>
<dbReference type="STRING" id="940295.EYM_06750"/>
<evidence type="ECO:0000313" key="3">
    <source>
        <dbReference type="Proteomes" id="UP000060778"/>
    </source>
</evidence>
<reference evidence="2 3" key="1">
    <citation type="submission" date="2013-11" db="EMBL/GenBank/DDBJ databases">
        <title>Comparative genomics of Ignicoccus.</title>
        <authorList>
            <person name="Podar M."/>
        </authorList>
    </citation>
    <scope>NUCLEOTIDE SEQUENCE [LARGE SCALE GENOMIC DNA]</scope>
    <source>
        <strain evidence="2 3">DSM 13165</strain>
    </source>
</reference>